<dbReference type="Gene3D" id="3.30.413.10">
    <property type="entry name" value="Sulfite Reductase Hemoprotein, domain 1"/>
    <property type="match status" value="1"/>
</dbReference>
<dbReference type="GO" id="GO:0020037">
    <property type="term" value="F:heme binding"/>
    <property type="evidence" value="ECO:0007669"/>
    <property type="project" value="InterPro"/>
</dbReference>
<accession>A0A6N7ISL3</accession>
<dbReference type="Pfam" id="PF00037">
    <property type="entry name" value="Fer4"/>
    <property type="match status" value="2"/>
</dbReference>
<dbReference type="AlphaFoldDB" id="A0A6N7ISL3"/>
<feature type="domain" description="4Fe-4S ferredoxin-type" evidence="4">
    <location>
        <begin position="87"/>
        <end position="117"/>
    </location>
</feature>
<evidence type="ECO:0000313" key="5">
    <source>
        <dbReference type="EMBL" id="MQL52447.1"/>
    </source>
</evidence>
<dbReference type="SUPFAM" id="SSF54862">
    <property type="entry name" value="4Fe-4S ferredoxins"/>
    <property type="match status" value="1"/>
</dbReference>
<reference evidence="5 6" key="1">
    <citation type="submission" date="2019-10" db="EMBL/GenBank/DDBJ databases">
        <title>Comparative genomics of sulfur disproportionating microorganisms.</title>
        <authorList>
            <person name="Ward L.M."/>
            <person name="Bertran E."/>
            <person name="Johnston D."/>
        </authorList>
    </citation>
    <scope>NUCLEOTIDE SEQUENCE [LARGE SCALE GENOMIC DNA]</scope>
    <source>
        <strain evidence="5 6">DSM 14055</strain>
    </source>
</reference>
<evidence type="ECO:0000256" key="3">
    <source>
        <dbReference type="ARBA" id="ARBA00023014"/>
    </source>
</evidence>
<evidence type="ECO:0000259" key="4">
    <source>
        <dbReference type="PROSITE" id="PS51379"/>
    </source>
</evidence>
<gene>
    <name evidence="5" type="ORF">GFC01_09265</name>
</gene>
<dbReference type="InterPro" id="IPR017896">
    <property type="entry name" value="4Fe4S_Fe-S-bd"/>
</dbReference>
<keyword evidence="2" id="KW-0408">Iron</keyword>
<dbReference type="GO" id="GO:0016491">
    <property type="term" value="F:oxidoreductase activity"/>
    <property type="evidence" value="ECO:0007669"/>
    <property type="project" value="InterPro"/>
</dbReference>
<organism evidence="5 6">
    <name type="scientific">Desulfofundulus thermobenzoicus</name>
    <dbReference type="NCBI Taxonomy" id="29376"/>
    <lineage>
        <taxon>Bacteria</taxon>
        <taxon>Bacillati</taxon>
        <taxon>Bacillota</taxon>
        <taxon>Clostridia</taxon>
        <taxon>Eubacteriales</taxon>
        <taxon>Peptococcaceae</taxon>
        <taxon>Desulfofundulus</taxon>
    </lineage>
</organism>
<evidence type="ECO:0000256" key="2">
    <source>
        <dbReference type="ARBA" id="ARBA00023004"/>
    </source>
</evidence>
<evidence type="ECO:0000313" key="6">
    <source>
        <dbReference type="Proteomes" id="UP000441717"/>
    </source>
</evidence>
<dbReference type="InterPro" id="IPR017900">
    <property type="entry name" value="4Fe4S_Fe_S_CS"/>
</dbReference>
<proteinExistence type="predicted"/>
<dbReference type="PROSITE" id="PS51379">
    <property type="entry name" value="4FE4S_FER_2"/>
    <property type="match status" value="2"/>
</dbReference>
<dbReference type="GO" id="GO:0046872">
    <property type="term" value="F:metal ion binding"/>
    <property type="evidence" value="ECO:0007669"/>
    <property type="project" value="UniProtKB-KW"/>
</dbReference>
<sequence length="210" mass="22552">MVVKKATPSPGEFFTVKSCFNCASAVQDPLQVKTVLEAVFKEHDFSRRLAARLNGAEPLHHQMFHLAVAGCPNSCSQPQIKDFGLQGQVVPEVAGACLFCGRCTDACPDGAITLAEDGPVIAREQCLNCGQCIRVCPNGTLVAGRKGFRVLVGGKLGRHPRLARVLLPLAGEGEVARVLGNCLELFLERGRPGERFGTLLDRVGMETLLQ</sequence>
<comment type="caution">
    <text evidence="5">The sequence shown here is derived from an EMBL/GenBank/DDBJ whole genome shotgun (WGS) entry which is preliminary data.</text>
</comment>
<dbReference type="Proteomes" id="UP000441717">
    <property type="component" value="Unassembled WGS sequence"/>
</dbReference>
<dbReference type="Gene3D" id="3.30.70.20">
    <property type="match status" value="1"/>
</dbReference>
<dbReference type="OrthoDB" id="9800558at2"/>
<dbReference type="EMBL" id="WHYR01000022">
    <property type="protein sequence ID" value="MQL52447.1"/>
    <property type="molecule type" value="Genomic_DNA"/>
</dbReference>
<dbReference type="Pfam" id="PF01077">
    <property type="entry name" value="NIR_SIR"/>
    <property type="match status" value="1"/>
</dbReference>
<keyword evidence="6" id="KW-1185">Reference proteome</keyword>
<dbReference type="SUPFAM" id="SSF56014">
    <property type="entry name" value="Nitrite and sulphite reductase 4Fe-4S domain-like"/>
    <property type="match status" value="1"/>
</dbReference>
<keyword evidence="3" id="KW-0411">Iron-sulfur</keyword>
<evidence type="ECO:0000256" key="1">
    <source>
        <dbReference type="ARBA" id="ARBA00022723"/>
    </source>
</evidence>
<keyword evidence="1" id="KW-0479">Metal-binding</keyword>
<dbReference type="GO" id="GO:0051536">
    <property type="term" value="F:iron-sulfur cluster binding"/>
    <property type="evidence" value="ECO:0007669"/>
    <property type="project" value="UniProtKB-KW"/>
</dbReference>
<dbReference type="PROSITE" id="PS00198">
    <property type="entry name" value="4FE4S_FER_1"/>
    <property type="match status" value="2"/>
</dbReference>
<feature type="domain" description="4Fe-4S ferredoxin-type" evidence="4">
    <location>
        <begin position="119"/>
        <end position="146"/>
    </location>
</feature>
<dbReference type="InterPro" id="IPR006067">
    <property type="entry name" value="NO2/SO3_Rdtase_4Fe4S_dom"/>
</dbReference>
<name>A0A6N7ISL3_9FIRM</name>
<protein>
    <submittedName>
        <fullName evidence="5">4Fe-4S dicluster domain-containing protein</fullName>
    </submittedName>
</protein>
<dbReference type="InterPro" id="IPR045854">
    <property type="entry name" value="NO2/SO3_Rdtase_4Fe4S_sf"/>
</dbReference>